<evidence type="ECO:0000313" key="4">
    <source>
        <dbReference type="Proteomes" id="UP000256774"/>
    </source>
</evidence>
<keyword evidence="1" id="KW-0732">Signal</keyword>
<evidence type="ECO:0000313" key="3">
    <source>
        <dbReference type="EMBL" id="REH37701.1"/>
    </source>
</evidence>
<evidence type="ECO:0000256" key="1">
    <source>
        <dbReference type="SAM" id="SignalP"/>
    </source>
</evidence>
<gene>
    <name evidence="3" type="ORF">DFR26_1482</name>
</gene>
<keyword evidence="4" id="KW-1185">Reference proteome</keyword>
<evidence type="ECO:0000259" key="2">
    <source>
        <dbReference type="Pfam" id="PF14339"/>
    </source>
</evidence>
<proteinExistence type="predicted"/>
<accession>A0A3E0H3I1</accession>
<dbReference type="OrthoDB" id="531718at2"/>
<dbReference type="AlphaFoldDB" id="A0A3E0H3I1"/>
<sequence length="336" mass="34807">MQFPVKPLAYGLALMAGAGLLGACGGGSNNDGPRIQVSPANAYLLTSNNRIIGVDLDDTEFARTVAAIAQNTSTTSSVNALDVGEEILDIDYRNAEGLLYGLTRVGSEGRIILIDPINGTVFRRGRLVIVGDASAMPPTTDQNIVLNPNTNYTIDFNPAVDKLRILGSDGTNLRVTIDANSSVTAATPTIAATLQDDSLNCGTPAATGCTEPLVLTGAAYTDERSMTPPTRLFGMDTRNTYALNANAGTVTTVRALGVSGVTRVNGYDINPSNEQGVAVFTIASTPSVYAVDSTLNATTSAATFLTSLPVLPSVQGTQEQYTGLSLVTGANPTVAP</sequence>
<dbReference type="RefSeq" id="WP_116208316.1">
    <property type="nucleotide sequence ID" value="NZ_QUNR01000003.1"/>
</dbReference>
<comment type="caution">
    <text evidence="3">The sequence shown here is derived from an EMBL/GenBank/DDBJ whole genome shotgun (WGS) entry which is preliminary data.</text>
</comment>
<dbReference type="InterPro" id="IPR025507">
    <property type="entry name" value="DUF4394"/>
</dbReference>
<name>A0A3E0H3I1_9GAMM</name>
<dbReference type="Proteomes" id="UP000256774">
    <property type="component" value="Unassembled WGS sequence"/>
</dbReference>
<dbReference type="Pfam" id="PF14339">
    <property type="entry name" value="DUF4394"/>
    <property type="match status" value="1"/>
</dbReference>
<feature type="chain" id="PRO_5017562090" evidence="1">
    <location>
        <begin position="24"/>
        <end position="336"/>
    </location>
</feature>
<feature type="domain" description="DUF4394" evidence="2">
    <location>
        <begin position="69"/>
        <end position="306"/>
    </location>
</feature>
<feature type="signal peptide" evidence="1">
    <location>
        <begin position="1"/>
        <end position="23"/>
    </location>
</feature>
<protein>
    <submittedName>
        <fullName evidence="3">Uncharacterized protein DUF4394</fullName>
    </submittedName>
</protein>
<organism evidence="3 4">
    <name type="scientific">Paraperlucidibaca baekdonensis</name>
    <dbReference type="NCBI Taxonomy" id="748120"/>
    <lineage>
        <taxon>Bacteria</taxon>
        <taxon>Pseudomonadati</taxon>
        <taxon>Pseudomonadota</taxon>
        <taxon>Gammaproteobacteria</taxon>
        <taxon>Moraxellales</taxon>
        <taxon>Moraxellaceae</taxon>
        <taxon>Paraperlucidibaca</taxon>
    </lineage>
</organism>
<dbReference type="EMBL" id="QUNR01000003">
    <property type="protein sequence ID" value="REH37701.1"/>
    <property type="molecule type" value="Genomic_DNA"/>
</dbReference>
<dbReference type="PROSITE" id="PS51257">
    <property type="entry name" value="PROKAR_LIPOPROTEIN"/>
    <property type="match status" value="1"/>
</dbReference>
<reference evidence="3 4" key="1">
    <citation type="submission" date="2018-08" db="EMBL/GenBank/DDBJ databases">
        <title>Genomic Encyclopedia of Type Strains, Phase IV (KMG-IV): sequencing the most valuable type-strain genomes for metagenomic binning, comparative biology and taxonomic classification.</title>
        <authorList>
            <person name="Goeker M."/>
        </authorList>
    </citation>
    <scope>NUCLEOTIDE SEQUENCE [LARGE SCALE GENOMIC DNA]</scope>
    <source>
        <strain evidence="3 4">DSM 26022</strain>
    </source>
</reference>